<evidence type="ECO:0000313" key="3">
    <source>
        <dbReference type="Proteomes" id="UP000033633"/>
    </source>
</evidence>
<dbReference type="EMBL" id="JWYV01000001">
    <property type="protein sequence ID" value="KKD01423.1"/>
    <property type="molecule type" value="Genomic_DNA"/>
</dbReference>
<organism evidence="2 3">
    <name type="scientific">Photobacterium halotolerans</name>
    <dbReference type="NCBI Taxonomy" id="265726"/>
    <lineage>
        <taxon>Bacteria</taxon>
        <taxon>Pseudomonadati</taxon>
        <taxon>Pseudomonadota</taxon>
        <taxon>Gammaproteobacteria</taxon>
        <taxon>Vibrionales</taxon>
        <taxon>Vibrionaceae</taxon>
        <taxon>Photobacterium</taxon>
    </lineage>
</organism>
<reference evidence="2 3" key="1">
    <citation type="submission" date="2014-12" db="EMBL/GenBank/DDBJ databases">
        <title>Mercury Reductase activity and rhizosphere competence traits in the genome of root associated Photobacterium halotolerans MELD1.</title>
        <authorList>
            <person name="Mathew D.C."/>
            <person name="Huang C.-C."/>
        </authorList>
    </citation>
    <scope>NUCLEOTIDE SEQUENCE [LARGE SCALE GENOMIC DNA]</scope>
    <source>
        <strain evidence="2 3">MELD1</strain>
    </source>
</reference>
<keyword evidence="1" id="KW-0732">Signal</keyword>
<dbReference type="Proteomes" id="UP000033633">
    <property type="component" value="Unassembled WGS sequence"/>
</dbReference>
<comment type="caution">
    <text evidence="2">The sequence shown here is derived from an EMBL/GenBank/DDBJ whole genome shotgun (WGS) entry which is preliminary data.</text>
</comment>
<sequence length="147" mass="16236">MSRIIKLLSISLLLLSSTSYAGQDRWKGDSVDSHLGPIAKLQLFQNVMGNLNVGIVFPSSECSDFSSEVMMAPSYKINGIAVKASAQCVDKGLRMDFPATRTGMEYLKSQLRTKANVTYEQDNFELKFSAMGFSNSEKDFSRSLEGI</sequence>
<name>A0A0F5VH84_9GAMM</name>
<protein>
    <submittedName>
        <fullName evidence="2">Uncharacterized protein</fullName>
    </submittedName>
</protein>
<dbReference type="PATRIC" id="fig|265726.11.peg.198"/>
<evidence type="ECO:0000256" key="1">
    <source>
        <dbReference type="SAM" id="SignalP"/>
    </source>
</evidence>
<dbReference type="AlphaFoldDB" id="A0A0F5VH84"/>
<feature type="chain" id="PRO_5002496066" evidence="1">
    <location>
        <begin position="22"/>
        <end position="147"/>
    </location>
</feature>
<keyword evidence="3" id="KW-1185">Reference proteome</keyword>
<evidence type="ECO:0000313" key="2">
    <source>
        <dbReference type="EMBL" id="KKD01423.1"/>
    </source>
</evidence>
<proteinExistence type="predicted"/>
<accession>A0A0F5VH84</accession>
<feature type="signal peptide" evidence="1">
    <location>
        <begin position="1"/>
        <end position="21"/>
    </location>
</feature>
<dbReference type="OrthoDB" id="9989813at2"/>
<dbReference type="RefSeq" id="WP_046218752.1">
    <property type="nucleotide sequence ID" value="NZ_JWYV01000001.1"/>
</dbReference>
<gene>
    <name evidence="2" type="ORF">KY46_00915</name>
</gene>